<dbReference type="EMBL" id="PP965493">
    <property type="protein sequence ID" value="XCN99910.1"/>
    <property type="molecule type" value="Genomic_DNA"/>
</dbReference>
<organism evidence="1">
    <name type="scientific">Geladintestivirus 3</name>
    <dbReference type="NCBI Taxonomy" id="3233135"/>
    <lineage>
        <taxon>Viruses</taxon>
        <taxon>Duplodnaviria</taxon>
        <taxon>Heunggongvirae</taxon>
        <taxon>Uroviricota</taxon>
        <taxon>Caudoviricetes</taxon>
        <taxon>Crassvirales</taxon>
    </lineage>
</organism>
<proteinExistence type="predicted"/>
<sequence>MSTKRNNNEVKEFAVGTKIEYNGKLYEVVKSNTCEDCSIKNICSNIDKGNTISDVLSEDKRNSIFGKCSSIIRSDGESIVFVEVSTINGRDVYSINPLYKTNNDYELMSIEINVPNGYVIDKENSDLSKGIIRFKNKWLTVEELYKLLKEHNHNIFYNFSNNNKLVAIANLINIASYFNGSWEYDVTKENVGYMIAYDKFVPEPRYSIRKNDSTVDVYYGNPIFKNEDDAKYVISNPNFRTILDKIFKV</sequence>
<evidence type="ECO:0000313" key="1">
    <source>
        <dbReference type="EMBL" id="XCN99910.1"/>
    </source>
</evidence>
<accession>A0AAU8MHH4</accession>
<protein>
    <submittedName>
        <fullName evidence="1">Uncharacterized protein</fullName>
    </submittedName>
</protein>
<reference evidence="1" key="1">
    <citation type="submission" date="2024-06" db="EMBL/GenBank/DDBJ databases">
        <title>Intestivirid acquisition increases across infancy in a wild primate population.</title>
        <authorList>
            <person name="Schneider-Creas I.A."/>
            <person name="Moya I.L."/>
            <person name="Chiou K.L."/>
            <person name="Baniel A."/>
            <person name="Azanaw Haile A."/>
            <person name="Kebede F."/>
            <person name="Abebe B."/>
            <person name="Snyder-Mackler N."/>
            <person name="Varsani A."/>
        </authorList>
    </citation>
    <scope>NUCLEOTIDE SEQUENCE</scope>
    <source>
        <strain evidence="1">Int_RNL_2017_0019_DDA</strain>
    </source>
</reference>
<name>A0AAU8MHH4_9CAUD</name>